<accession>A0A2R8M2Z4</accession>
<evidence type="ECO:0000259" key="2">
    <source>
        <dbReference type="Pfam" id="PF15443"/>
    </source>
</evidence>
<dbReference type="FunCoup" id="A0A2R8M2Z4">
    <property type="interactions" value="63"/>
</dbReference>
<dbReference type="OMA" id="IHTPAEP"/>
<gene>
    <name evidence="3" type="primary">C2orf72</name>
</gene>
<dbReference type="InParanoid" id="A0A2R8M2Z4"/>
<reference evidence="3" key="2">
    <citation type="submission" date="2025-08" db="UniProtKB">
        <authorList>
            <consortium name="Ensembl"/>
        </authorList>
    </citation>
    <scope>IDENTIFICATION</scope>
</reference>
<name>A0A2R8M2Z4_CALJA</name>
<dbReference type="GeneTree" id="ENSGT00390000003006"/>
<dbReference type="Bgee" id="ENSCJAG00000041411">
    <property type="expression patterns" value="Expressed in liver and 1 other cell type or tissue"/>
</dbReference>
<proteinExistence type="predicted"/>
<dbReference type="PANTHER" id="PTHR35675">
    <property type="entry name" value="HYPOTHETICAL PROTEIN LOC100362216"/>
    <property type="match status" value="1"/>
</dbReference>
<sequence>MGSRYEVQAGLKPGLKQPSHLSSPKHRDYRDFGRSHPWRAGEKAPFFHPSPRYGVRPGERAHKAPARGSGRARPSGACPAGRGAAARRGGQRVRPGGGSGRRRRVAASMERELEALAARPTRLAEPPFQALVEAAGGRGQVLLVGELWEREQSRALLLDFARAVFPPEPGAGKPSGAAADGTGPLGARGAQRAAGARAICSPLVFVLCRASSLAAREPRRRLREMLRDVRGRRRAGAALVGVLVAEAEPEDGVALGLRLLEALLRAVFGRQAGGPVQAAAYCPGRPASCLAVQAAACRALQAAGAGRPVEEAWERPGLPGLLACFSCGPWSRRKDRGVTACRSPAQDNFQEPEEQLALTAMFPNGVCEDLGRGSKASDGVVHTSAEPSGDAR</sequence>
<keyword evidence="4" id="KW-1185">Reference proteome</keyword>
<protein>
    <submittedName>
        <fullName evidence="3">Chromosome 2 open reading frame 72</fullName>
    </submittedName>
</protein>
<dbReference type="Proteomes" id="UP000008225">
    <property type="component" value="Chromosome 6"/>
</dbReference>
<reference evidence="3" key="1">
    <citation type="submission" date="2009-03" db="EMBL/GenBank/DDBJ databases">
        <authorList>
            <person name="Warren W."/>
            <person name="Ye L."/>
            <person name="Minx P."/>
            <person name="Worley K."/>
            <person name="Gibbs R."/>
            <person name="Wilson R.K."/>
        </authorList>
    </citation>
    <scope>NUCLEOTIDE SEQUENCE [LARGE SCALE GENOMIC DNA]</scope>
</reference>
<feature type="domain" description="C2orf72-like C-terminal" evidence="2">
    <location>
        <begin position="236"/>
        <end position="390"/>
    </location>
</feature>
<feature type="region of interest" description="Disordered" evidence="1">
    <location>
        <begin position="371"/>
        <end position="392"/>
    </location>
</feature>
<organism evidence="3 4">
    <name type="scientific">Callithrix jacchus</name>
    <name type="common">White-tufted-ear marmoset</name>
    <name type="synonym">Simia Jacchus</name>
    <dbReference type="NCBI Taxonomy" id="9483"/>
    <lineage>
        <taxon>Eukaryota</taxon>
        <taxon>Metazoa</taxon>
        <taxon>Chordata</taxon>
        <taxon>Craniata</taxon>
        <taxon>Vertebrata</taxon>
        <taxon>Euteleostomi</taxon>
        <taxon>Mammalia</taxon>
        <taxon>Eutheria</taxon>
        <taxon>Euarchontoglires</taxon>
        <taxon>Primates</taxon>
        <taxon>Haplorrhini</taxon>
        <taxon>Platyrrhini</taxon>
        <taxon>Cebidae</taxon>
        <taxon>Callitrichinae</taxon>
        <taxon>Callithrix</taxon>
        <taxon>Callithrix</taxon>
    </lineage>
</organism>
<feature type="compositionally biased region" description="Low complexity" evidence="1">
    <location>
        <begin position="71"/>
        <end position="94"/>
    </location>
</feature>
<dbReference type="PANTHER" id="PTHR35675:SF1">
    <property type="entry name" value="RIKEN CDNA 2810459M11 GENE"/>
    <property type="match status" value="1"/>
</dbReference>
<feature type="region of interest" description="Disordered" evidence="1">
    <location>
        <begin position="1"/>
        <end position="107"/>
    </location>
</feature>
<evidence type="ECO:0000256" key="1">
    <source>
        <dbReference type="SAM" id="MobiDB-lite"/>
    </source>
</evidence>
<feature type="compositionally biased region" description="Basic and acidic residues" evidence="1">
    <location>
        <begin position="25"/>
        <end position="42"/>
    </location>
</feature>
<evidence type="ECO:0000313" key="3">
    <source>
        <dbReference type="Ensembl" id="ENSCJAP00000052901.3"/>
    </source>
</evidence>
<evidence type="ECO:0000313" key="4">
    <source>
        <dbReference type="Proteomes" id="UP000008225"/>
    </source>
</evidence>
<reference evidence="3" key="3">
    <citation type="submission" date="2025-09" db="UniProtKB">
        <authorList>
            <consortium name="Ensembl"/>
        </authorList>
    </citation>
    <scope>IDENTIFICATION</scope>
</reference>
<dbReference type="Pfam" id="PF15443">
    <property type="entry name" value="DUF4630"/>
    <property type="match status" value="1"/>
</dbReference>
<dbReference type="InterPro" id="IPR027868">
    <property type="entry name" value="C2orf72-like_C"/>
</dbReference>
<dbReference type="AlphaFoldDB" id="A0A2R8M2Z4"/>
<dbReference type="Ensembl" id="ENSCJAT00000071283.3">
    <property type="protein sequence ID" value="ENSCJAP00000052901.3"/>
    <property type="gene ID" value="ENSCJAG00000041411.3"/>
</dbReference>